<dbReference type="EMBL" id="JBEFKJ010000015">
    <property type="protein sequence ID" value="KAL2042162.1"/>
    <property type="molecule type" value="Genomic_DNA"/>
</dbReference>
<evidence type="ECO:0000313" key="5">
    <source>
        <dbReference type="Proteomes" id="UP001590950"/>
    </source>
</evidence>
<dbReference type="PANTHER" id="PTHR34502:SF3">
    <property type="entry name" value="DUF6594 DOMAIN-CONTAINING PROTEIN"/>
    <property type="match status" value="1"/>
</dbReference>
<feature type="transmembrane region" description="Helical" evidence="2">
    <location>
        <begin position="331"/>
        <end position="349"/>
    </location>
</feature>
<dbReference type="InterPro" id="IPR046529">
    <property type="entry name" value="DUF6594"/>
</dbReference>
<feature type="domain" description="DUF6594" evidence="3">
    <location>
        <begin position="103"/>
        <end position="368"/>
    </location>
</feature>
<organism evidence="4 5">
    <name type="scientific">Stereocaulon virgatum</name>
    <dbReference type="NCBI Taxonomy" id="373712"/>
    <lineage>
        <taxon>Eukaryota</taxon>
        <taxon>Fungi</taxon>
        <taxon>Dikarya</taxon>
        <taxon>Ascomycota</taxon>
        <taxon>Pezizomycotina</taxon>
        <taxon>Lecanoromycetes</taxon>
        <taxon>OSLEUM clade</taxon>
        <taxon>Lecanoromycetidae</taxon>
        <taxon>Lecanorales</taxon>
        <taxon>Lecanorineae</taxon>
        <taxon>Stereocaulaceae</taxon>
        <taxon>Stereocaulon</taxon>
    </lineage>
</organism>
<dbReference type="PANTHER" id="PTHR34502">
    <property type="entry name" value="DUF6594 DOMAIN-CONTAINING PROTEIN-RELATED"/>
    <property type="match status" value="1"/>
</dbReference>
<keyword evidence="2" id="KW-1133">Transmembrane helix</keyword>
<reference evidence="4 5" key="1">
    <citation type="submission" date="2024-09" db="EMBL/GenBank/DDBJ databases">
        <title>Rethinking Asexuality: The Enigmatic Case of Functional Sexual Genes in Lepraria (Stereocaulaceae).</title>
        <authorList>
            <person name="Doellman M."/>
            <person name="Sun Y."/>
            <person name="Barcenas-Pena A."/>
            <person name="Lumbsch H.T."/>
            <person name="Grewe F."/>
        </authorList>
    </citation>
    <scope>NUCLEOTIDE SEQUENCE [LARGE SCALE GENOMIC DNA]</scope>
    <source>
        <strain evidence="4 5">Mercado 3170</strain>
    </source>
</reference>
<feature type="compositionally biased region" description="Basic and acidic residues" evidence="1">
    <location>
        <begin position="51"/>
        <end position="64"/>
    </location>
</feature>
<evidence type="ECO:0000256" key="1">
    <source>
        <dbReference type="SAM" id="MobiDB-lite"/>
    </source>
</evidence>
<feature type="region of interest" description="Disordered" evidence="1">
    <location>
        <begin position="1"/>
        <end position="64"/>
    </location>
</feature>
<sequence>MAGEDHRHIKLGDEETFASSSGQAQPPQEPTSAILPTLSGAATASLTQPPHRPDSESSSLENHERKSFLTRLQRAIGLPIPEITFSYRVPPIIRPLSEFESGYSRLAAFEDCDPNFLIYRKFGWLHNRVLLYHQDELQKLEQELEQLDKWDSTNGHQKALESHRKDFARRESKRKPLITAIHNKLNKFDELLFQLQKLQAMKQPSKRSQNSLYQMSIQNIVEKETAWVCQREDLIALAQGAEHGWFNAFLEDFLNIISRKALLAIFRSRDQKIKTGSLPELNLVSPERFDALLRALLTVLAAAQLLIPVVILFELQPNNQAQARQRSRYQILTIFAATLIFSASCSIFTKARKQEVFAATAAYCAVLVVFLGNASNVMTTSGKAP</sequence>
<evidence type="ECO:0000259" key="3">
    <source>
        <dbReference type="Pfam" id="PF20237"/>
    </source>
</evidence>
<feature type="compositionally biased region" description="Polar residues" evidence="1">
    <location>
        <begin position="17"/>
        <end position="26"/>
    </location>
</feature>
<accession>A0ABR4A8D9</accession>
<protein>
    <recommendedName>
        <fullName evidence="3">DUF6594 domain-containing protein</fullName>
    </recommendedName>
</protein>
<dbReference type="Proteomes" id="UP001590950">
    <property type="component" value="Unassembled WGS sequence"/>
</dbReference>
<name>A0ABR4A8D9_9LECA</name>
<comment type="caution">
    <text evidence="4">The sequence shown here is derived from an EMBL/GenBank/DDBJ whole genome shotgun (WGS) entry which is preliminary data.</text>
</comment>
<evidence type="ECO:0000313" key="4">
    <source>
        <dbReference type="EMBL" id="KAL2042162.1"/>
    </source>
</evidence>
<evidence type="ECO:0000256" key="2">
    <source>
        <dbReference type="SAM" id="Phobius"/>
    </source>
</evidence>
<dbReference type="Pfam" id="PF20237">
    <property type="entry name" value="DUF6594"/>
    <property type="match status" value="1"/>
</dbReference>
<keyword evidence="5" id="KW-1185">Reference proteome</keyword>
<keyword evidence="2" id="KW-0812">Transmembrane</keyword>
<proteinExistence type="predicted"/>
<gene>
    <name evidence="4" type="ORF">N7G274_005350</name>
</gene>
<feature type="compositionally biased region" description="Basic and acidic residues" evidence="1">
    <location>
        <begin position="1"/>
        <end position="13"/>
    </location>
</feature>
<feature type="transmembrane region" description="Helical" evidence="2">
    <location>
        <begin position="356"/>
        <end position="375"/>
    </location>
</feature>
<keyword evidence="2" id="KW-0472">Membrane</keyword>
<feature type="transmembrane region" description="Helical" evidence="2">
    <location>
        <begin position="291"/>
        <end position="311"/>
    </location>
</feature>